<organism evidence="2 3">
    <name type="scientific">Periweissella ghanensis</name>
    <dbReference type="NCBI Taxonomy" id="467997"/>
    <lineage>
        <taxon>Bacteria</taxon>
        <taxon>Bacillati</taxon>
        <taxon>Bacillota</taxon>
        <taxon>Bacilli</taxon>
        <taxon>Lactobacillales</taxon>
        <taxon>Lactobacillaceae</taxon>
        <taxon>Periweissella</taxon>
    </lineage>
</organism>
<dbReference type="SMART" id="SM00487">
    <property type="entry name" value="DEXDc"/>
    <property type="match status" value="1"/>
</dbReference>
<name>A0ABM8Z9T4_9LACO</name>
<evidence type="ECO:0000313" key="3">
    <source>
        <dbReference type="Proteomes" id="UP000789719"/>
    </source>
</evidence>
<evidence type="ECO:0000259" key="1">
    <source>
        <dbReference type="PROSITE" id="PS51192"/>
    </source>
</evidence>
<evidence type="ECO:0000313" key="2">
    <source>
        <dbReference type="EMBL" id="CAH0417592.1"/>
    </source>
</evidence>
<accession>A0ABM8Z9T4</accession>
<gene>
    <name evidence="2" type="ORF">WGH24286_00004</name>
</gene>
<dbReference type="InterPro" id="IPR006935">
    <property type="entry name" value="Helicase/UvrB_N"/>
</dbReference>
<proteinExistence type="predicted"/>
<sequence length="1473" mass="168794">MQNVIQSNFNFLETEIEFEMLVKPTTNMENLFRDGYYTQVVLQARQIAEAIVSEILNLEMIPVIERTTFNEQLRMAKVKKLVTEPIISNIYDIKSHGNTSAHDIESEVDRNLAENILKQVFDVAKWFYLKYAESPMNIEPFALPKQKSSDYSLINYETKSERKIIYVWTANNDDNMWPAYIGAEKVGETTVAETLRADWSDNSKYLQDAANKRIQQYANTAGVPHKTQWVTLAIKDDEKTWFHDYDVHAVLKRSGIKYSENLSGNEWFQTDVDTIKLAIDAVRKGNAAITTVKEPTVEYQSTIVLRPEQRQAIEETKKVFNKKQKMLWNAKMRFGKTLSTLQLIKEEGYEHVLILTHRPIVSDSWFEDFQKMKMAESGYQYGSKHDQHAITDFKADDKFVYFASMQDLRGSEQVGGKQGLKNDAIFGQTWDLVVIDEAHEGTQTELAENVQEAVVSDSTKVLELTGTPFNLLADYEDDQVFTWDYPMEQTAKMNWSIEHSGEKNPYSSLPKVNMFTFEMNQKGNYAYNNSFNFSEFFKVDDKDEFIYKNDVTAFLNEITKKSVTNYPFSTGEFRNNLRHSLWLMPNIKAARVFKKVLEEHPVFGKEYKVINVVDKNDNDENEADLARVRNAIGDKPWETKTITLTVRKLTTGVNIPEWSAVIFLNNTSSPTSYLQAAFRAQTPYSDQSGEKTNCYVFDFAPDRALTVMAQASQLRTAPGKRVTSEQKSDMKRLLNFLPIIGMSGNKMKPFSVDSMLGQLKRVYAQKAIDSGFSDDSLYSDELLLNLSQEDAKAFADLKAIIGSTNKEKIPKVIDVNNQGLTEEEYDKAEEGKKKPKKNRTLEEEEAINKMKIAKKNKKSMISILRGISIRIPLMIYGMKVDIEDDVNMVRFIDLVDDVSWDEFMPKGVTKKKFKEFSKYYDADVFIEAGKRIRRRVMELDVLDPLDRIQELAEIFATFKNPDKETVLTPWRVVNLHLHKTIGGLSFYDDLYKSTTVEGIGQRNWVNNEVWDDQKTFLEINSKTGLYPLYIAASLYYQASTELNEVTAGKFDIKQLNSIWRKILADNIFIIAKTPMAKTITERTLAGYTDISTNVAYIEDFVTFVKKSDKQYAIEEIGKALDMKKFDVVVGNPPYQQETNGKVTKNGQKRVINIFQHFQELTDEITGEFSSLIYPGGRWIHRSGKGMAQFGLNQINDPRLKKLIFFKDAESLFNSVGISDGLSIVLKDHSKNSTEFEYEYIENENAIDVNISSPGKKLLVLNPKDEPILLKIEAIVNSENIKFLSESIYSQKLFHVESDFAEKNPENIRLYTGQEFDNDKYVKLLTNDKAGKAGRATWFLTKKTLIPVNHELIDEYQVVVSSANAGGQKRDNQVEIIDNHSAFGRSRVALKSFKTLGEAQNFLKYVSAPLIKYAFLMTDESLTSLAKKVPDILDYTDSNKFIDFSKDVNNELNKLFGITEDEELYLKSKIRSDN</sequence>
<dbReference type="SUPFAM" id="SSF52540">
    <property type="entry name" value="P-loop containing nucleoside triphosphate hydrolases"/>
    <property type="match status" value="2"/>
</dbReference>
<dbReference type="PROSITE" id="PS51192">
    <property type="entry name" value="HELICASE_ATP_BIND_1"/>
    <property type="match status" value="1"/>
</dbReference>
<dbReference type="PANTHER" id="PTHR47396:SF1">
    <property type="entry name" value="ATP-DEPENDENT HELICASE IRC3-RELATED"/>
    <property type="match status" value="1"/>
</dbReference>
<dbReference type="InterPro" id="IPR002052">
    <property type="entry name" value="DNA_methylase_N6_adenine_CS"/>
</dbReference>
<dbReference type="Proteomes" id="UP000789719">
    <property type="component" value="Unassembled WGS sequence"/>
</dbReference>
<dbReference type="InterPro" id="IPR029063">
    <property type="entry name" value="SAM-dependent_MTases_sf"/>
</dbReference>
<feature type="domain" description="Helicase ATP-binding" evidence="1">
    <location>
        <begin position="317"/>
        <end position="486"/>
    </location>
</feature>
<dbReference type="PANTHER" id="PTHR47396">
    <property type="entry name" value="TYPE I RESTRICTION ENZYME ECOKI R PROTEIN"/>
    <property type="match status" value="1"/>
</dbReference>
<dbReference type="InterPro" id="IPR014001">
    <property type="entry name" value="Helicase_ATP-bd"/>
</dbReference>
<comment type="caution">
    <text evidence="2">The sequence shown here is derived from an EMBL/GenBank/DDBJ whole genome shotgun (WGS) entry which is preliminary data.</text>
</comment>
<dbReference type="InterPro" id="IPR011639">
    <property type="entry name" value="MethylTrfase_TaqI-like_dom"/>
</dbReference>
<reference evidence="2 3" key="1">
    <citation type="submission" date="2021-11" db="EMBL/GenBank/DDBJ databases">
        <authorList>
            <person name="Depoorter E."/>
        </authorList>
    </citation>
    <scope>NUCLEOTIDE SEQUENCE [LARGE SCALE GENOMIC DNA]</scope>
    <source>
        <strain evidence="2 3">LMG 24286</strain>
    </source>
</reference>
<dbReference type="InterPro" id="IPR027417">
    <property type="entry name" value="P-loop_NTPase"/>
</dbReference>
<protein>
    <recommendedName>
        <fullName evidence="1">Helicase ATP-binding domain-containing protein</fullName>
    </recommendedName>
</protein>
<dbReference type="Gene3D" id="3.40.50.300">
    <property type="entry name" value="P-loop containing nucleotide triphosphate hydrolases"/>
    <property type="match status" value="2"/>
</dbReference>
<dbReference type="SUPFAM" id="SSF53335">
    <property type="entry name" value="S-adenosyl-L-methionine-dependent methyltransferases"/>
    <property type="match status" value="1"/>
</dbReference>
<dbReference type="EMBL" id="CAKKNT010000001">
    <property type="protein sequence ID" value="CAH0417592.1"/>
    <property type="molecule type" value="Genomic_DNA"/>
</dbReference>
<dbReference type="InterPro" id="IPR050742">
    <property type="entry name" value="Helicase_Restrict-Modif_Enz"/>
</dbReference>
<dbReference type="Pfam" id="PF04851">
    <property type="entry name" value="ResIII"/>
    <property type="match status" value="1"/>
</dbReference>
<dbReference type="PROSITE" id="PS00092">
    <property type="entry name" value="N6_MTASE"/>
    <property type="match status" value="1"/>
</dbReference>
<keyword evidence="3" id="KW-1185">Reference proteome</keyword>
<dbReference type="Pfam" id="PF07669">
    <property type="entry name" value="Eco57I"/>
    <property type="match status" value="1"/>
</dbReference>
<dbReference type="RefSeq" id="WP_230097724.1">
    <property type="nucleotide sequence ID" value="NZ_CAKKNT010000001.1"/>
</dbReference>